<protein>
    <submittedName>
        <fullName evidence="1">Uncharacterized protein</fullName>
    </submittedName>
</protein>
<name>A0ABY7G6M4_MYAAR</name>
<keyword evidence="2" id="KW-1185">Reference proteome</keyword>
<dbReference type="EMBL" id="CP111027">
    <property type="protein sequence ID" value="WAR28999.1"/>
    <property type="molecule type" value="Genomic_DNA"/>
</dbReference>
<evidence type="ECO:0000313" key="1">
    <source>
        <dbReference type="EMBL" id="WAR28999.1"/>
    </source>
</evidence>
<evidence type="ECO:0000313" key="2">
    <source>
        <dbReference type="Proteomes" id="UP001164746"/>
    </source>
</evidence>
<dbReference type="Proteomes" id="UP001164746">
    <property type="component" value="Chromosome 16"/>
</dbReference>
<dbReference type="PROSITE" id="PS51257">
    <property type="entry name" value="PROKAR_LIPOPROTEIN"/>
    <property type="match status" value="1"/>
</dbReference>
<sequence length="501" mass="57538">MGFTRTRPNLQLQALTQACCGTAAGDANFVKDMSSAGIKFDENEQKERENFTQLLFTVQGPCTWCLEKTLLKYILDSGTTLDIFLQSKKQDILLSRVGRQRKYDFFPQNGSGTDLGTWDVQMFWLILTNILQKVTPTQTNDIDNVKDIRNKLCHLPNPRLSDGDFNLYQRQITTFIDETVKFIADEAFDKKVKCGLKEVATPLQQTVFNIIKTVHRFYQGGTTLMEEVHATVNHVSANQIPGMTNMVLEIKELFFSHFPVNELQQMRAPEKSSVTMTMQNVSVNEEKDFSIGLVNLFMEEINPIEKLDVPMQNDLSRALQRALTKFNQYGTLTEVHRGSVVFYLQFNSFLSFINCYDDVLAGRLTTEFKPLEMELKKRLQRPSLELDVIINTNEVQHFLLHSCKSQLYNRSIFGTTAIMGDIEELWKKLKATNPRTVKRFPTILSGEIIFEDNYVPNPEEENAENSAFEFIEQPLDYSFETNDQIGQSGSNPFETDWSAWF</sequence>
<gene>
    <name evidence="1" type="ORF">MAR_002567</name>
</gene>
<reference evidence="1" key="1">
    <citation type="submission" date="2022-11" db="EMBL/GenBank/DDBJ databases">
        <title>Centuries of genome instability and evolution in soft-shell clam transmissible cancer (bioRxiv).</title>
        <authorList>
            <person name="Hart S.F.M."/>
            <person name="Yonemitsu M.A."/>
            <person name="Giersch R.M."/>
            <person name="Beal B.F."/>
            <person name="Arriagada G."/>
            <person name="Davis B.W."/>
            <person name="Ostrander E.A."/>
            <person name="Goff S.P."/>
            <person name="Metzger M.J."/>
        </authorList>
    </citation>
    <scope>NUCLEOTIDE SEQUENCE</scope>
    <source>
        <strain evidence="1">MELC-2E11</strain>
        <tissue evidence="1">Siphon/mantle</tissue>
    </source>
</reference>
<proteinExistence type="predicted"/>
<accession>A0ABY7G6M4</accession>
<organism evidence="1 2">
    <name type="scientific">Mya arenaria</name>
    <name type="common">Soft-shell clam</name>
    <dbReference type="NCBI Taxonomy" id="6604"/>
    <lineage>
        <taxon>Eukaryota</taxon>
        <taxon>Metazoa</taxon>
        <taxon>Spiralia</taxon>
        <taxon>Lophotrochozoa</taxon>
        <taxon>Mollusca</taxon>
        <taxon>Bivalvia</taxon>
        <taxon>Autobranchia</taxon>
        <taxon>Heteroconchia</taxon>
        <taxon>Euheterodonta</taxon>
        <taxon>Imparidentia</taxon>
        <taxon>Neoheterodontei</taxon>
        <taxon>Myida</taxon>
        <taxon>Myoidea</taxon>
        <taxon>Myidae</taxon>
        <taxon>Mya</taxon>
    </lineage>
</organism>